<dbReference type="InterPro" id="IPR019856">
    <property type="entry name" value="CRISPR-assoc_Cas1_DVULG"/>
</dbReference>
<evidence type="ECO:0000256" key="3">
    <source>
        <dbReference type="ARBA" id="ARBA00022759"/>
    </source>
</evidence>
<keyword evidence="2 10" id="KW-0479">Metal-binding</keyword>
<dbReference type="GO" id="GO:0046872">
    <property type="term" value="F:metal ion binding"/>
    <property type="evidence" value="ECO:0007669"/>
    <property type="project" value="UniProtKB-UniRule"/>
</dbReference>
<keyword evidence="7 10" id="KW-0238">DNA-binding</keyword>
<evidence type="ECO:0000256" key="6">
    <source>
        <dbReference type="ARBA" id="ARBA00023118"/>
    </source>
</evidence>
<feature type="binding site" evidence="10">
    <location>
        <position position="166"/>
    </location>
    <ligand>
        <name>Mn(2+)</name>
        <dbReference type="ChEBI" id="CHEBI:29035"/>
    </ligand>
</feature>
<evidence type="ECO:0000256" key="2">
    <source>
        <dbReference type="ARBA" id="ARBA00022723"/>
    </source>
</evidence>
<dbReference type="GO" id="GO:0004520">
    <property type="term" value="F:DNA endonuclease activity"/>
    <property type="evidence" value="ECO:0007669"/>
    <property type="project" value="InterPro"/>
</dbReference>
<evidence type="ECO:0000256" key="1">
    <source>
        <dbReference type="ARBA" id="ARBA00022722"/>
    </source>
</evidence>
<dbReference type="RefSeq" id="WP_019205532.1">
    <property type="nucleotide sequence ID" value="NZ_AZFK01000063.1"/>
</dbReference>
<dbReference type="EMBL" id="AZFK01000063">
    <property type="protein sequence ID" value="KRL88826.1"/>
    <property type="molecule type" value="Genomic_DNA"/>
</dbReference>
<keyword evidence="4 10" id="KW-0378">Hydrolase</keyword>
<evidence type="ECO:0000256" key="9">
    <source>
        <dbReference type="ARBA" id="ARBA00038592"/>
    </source>
</evidence>
<name>A0A0R1UCI3_9LACO</name>
<comment type="cofactor">
    <cofactor evidence="10">
        <name>Mg(2+)</name>
        <dbReference type="ChEBI" id="CHEBI:18420"/>
    </cofactor>
    <cofactor evidence="10">
        <name>Mn(2+)</name>
        <dbReference type="ChEBI" id="CHEBI:29035"/>
    </cofactor>
</comment>
<dbReference type="GO" id="GO:0003677">
    <property type="term" value="F:DNA binding"/>
    <property type="evidence" value="ECO:0007669"/>
    <property type="project" value="UniProtKB-KW"/>
</dbReference>
<evidence type="ECO:0000256" key="8">
    <source>
        <dbReference type="ARBA" id="ARBA00023211"/>
    </source>
</evidence>
<feature type="binding site" evidence="10">
    <location>
        <position position="234"/>
    </location>
    <ligand>
        <name>Mn(2+)</name>
        <dbReference type="ChEBI" id="CHEBI:29035"/>
    </ligand>
</feature>
<keyword evidence="5 10" id="KW-0460">Magnesium</keyword>
<proteinExistence type="inferred from homology"/>
<dbReference type="NCBIfam" id="TIGR03640">
    <property type="entry name" value="cas1_DVULG"/>
    <property type="match status" value="1"/>
</dbReference>
<dbReference type="InterPro" id="IPR042211">
    <property type="entry name" value="CRISPR-assoc_Cas1_N"/>
</dbReference>
<evidence type="ECO:0000256" key="7">
    <source>
        <dbReference type="ARBA" id="ARBA00023125"/>
    </source>
</evidence>
<dbReference type="GO" id="GO:0043571">
    <property type="term" value="P:maintenance of CRISPR repeat elements"/>
    <property type="evidence" value="ECO:0007669"/>
    <property type="project" value="UniProtKB-UniRule"/>
</dbReference>
<dbReference type="PANTHER" id="PTHR34353">
    <property type="entry name" value="CRISPR-ASSOCIATED ENDONUCLEASE CAS1 1"/>
    <property type="match status" value="1"/>
</dbReference>
<dbReference type="Pfam" id="PF01867">
    <property type="entry name" value="Cas_Cas1"/>
    <property type="match status" value="1"/>
</dbReference>
<accession>A0A0R1UCI3</accession>
<keyword evidence="8 10" id="KW-0464">Manganese</keyword>
<sequence length="343" mass="39434">MKRLLNTLYVTEPDLYLAADGNNVEILKNHERVKRIPLVNLEAIVTFGHQGISPNLLEKCLYNNIPVTFLSMRGNFKGRIIGKQNGNVLLRRKQYRIADDEAAATEIARNFIFGKVYNQRWLLERAIRDHALKIDVPQVKAVSTELNGQLENLLACTDLETLLGLEGNLAKRYFTVFDQLILQDQADFPFHGRNRRPPLDRVNAMLSFAYTLLKNECVTALESNGLDSYVGFFHQDRPGRTSLALDLMEELRGAVAERTVLTMINRQQIKASDFIIKEDGSVLLTDDGRRTFLRNWQERKSVKIVHPYLKEKIEWGLVPFVQAKLLTAYLRGDLDMYPPFLWK</sequence>
<dbReference type="GO" id="GO:0016787">
    <property type="term" value="F:hydrolase activity"/>
    <property type="evidence" value="ECO:0007669"/>
    <property type="project" value="UniProtKB-KW"/>
</dbReference>
<dbReference type="InterPro" id="IPR050646">
    <property type="entry name" value="Cas1"/>
</dbReference>
<dbReference type="GO" id="GO:0051607">
    <property type="term" value="P:defense response to virus"/>
    <property type="evidence" value="ECO:0007669"/>
    <property type="project" value="UniProtKB-UniRule"/>
</dbReference>
<evidence type="ECO:0000313" key="12">
    <source>
        <dbReference type="Proteomes" id="UP000050816"/>
    </source>
</evidence>
<dbReference type="HAMAP" id="MF_01470">
    <property type="entry name" value="Cas1"/>
    <property type="match status" value="1"/>
</dbReference>
<dbReference type="PATRIC" id="fig|1423760.3.peg.35"/>
<dbReference type="EC" id="3.1.-.-" evidence="10"/>
<keyword evidence="6 10" id="KW-0051">Antiviral defense</keyword>
<keyword evidence="3 10" id="KW-0255">Endonuclease</keyword>
<dbReference type="NCBIfam" id="TIGR00287">
    <property type="entry name" value="cas1"/>
    <property type="match status" value="1"/>
</dbReference>
<gene>
    <name evidence="10" type="primary">cas1</name>
    <name evidence="11" type="ORF">FC43_GL000032</name>
</gene>
<evidence type="ECO:0000256" key="10">
    <source>
        <dbReference type="HAMAP-Rule" id="MF_01470"/>
    </source>
</evidence>
<comment type="subunit">
    <text evidence="9 10">Homodimer, forms a heterotetramer with a Cas2 homodimer.</text>
</comment>
<reference evidence="11 12" key="1">
    <citation type="journal article" date="2015" name="Genome Announc.">
        <title>Expanding the biotechnology potential of lactobacilli through comparative genomics of 213 strains and associated genera.</title>
        <authorList>
            <person name="Sun Z."/>
            <person name="Harris H.M."/>
            <person name="McCann A."/>
            <person name="Guo C."/>
            <person name="Argimon S."/>
            <person name="Zhang W."/>
            <person name="Yang X."/>
            <person name="Jeffery I.B."/>
            <person name="Cooney J.C."/>
            <person name="Kagawa T.F."/>
            <person name="Liu W."/>
            <person name="Song Y."/>
            <person name="Salvetti E."/>
            <person name="Wrobel A."/>
            <person name="Rasinkangas P."/>
            <person name="Parkhill J."/>
            <person name="Rea M.C."/>
            <person name="O'Sullivan O."/>
            <person name="Ritari J."/>
            <person name="Douillard F.P."/>
            <person name="Paul Ross R."/>
            <person name="Yang R."/>
            <person name="Briner A.E."/>
            <person name="Felis G.E."/>
            <person name="de Vos W.M."/>
            <person name="Barrangou R."/>
            <person name="Klaenhammer T.R."/>
            <person name="Caufield P.W."/>
            <person name="Cui Y."/>
            <person name="Zhang H."/>
            <person name="O'Toole P.W."/>
        </authorList>
    </citation>
    <scope>NUCLEOTIDE SEQUENCE [LARGE SCALE GENOMIC DNA]</scope>
    <source>
        <strain evidence="11 12">DSM 15946</strain>
    </source>
</reference>
<dbReference type="PANTHER" id="PTHR34353:SF2">
    <property type="entry name" value="CRISPR-ASSOCIATED ENDONUCLEASE CAS1 1"/>
    <property type="match status" value="1"/>
</dbReference>
<protein>
    <recommendedName>
        <fullName evidence="10">CRISPR-associated endonuclease Cas1</fullName>
        <ecNumber evidence="10">3.1.-.-</ecNumber>
    </recommendedName>
</protein>
<evidence type="ECO:0000313" key="11">
    <source>
        <dbReference type="EMBL" id="KRL88826.1"/>
    </source>
</evidence>
<dbReference type="Gene3D" id="1.20.120.920">
    <property type="entry name" value="CRISPR-associated endonuclease Cas1, C-terminal domain"/>
    <property type="match status" value="1"/>
</dbReference>
<dbReference type="InterPro" id="IPR002729">
    <property type="entry name" value="CRISPR-assoc_Cas1"/>
</dbReference>
<keyword evidence="1 10" id="KW-0540">Nuclease</keyword>
<dbReference type="Gene3D" id="3.100.10.20">
    <property type="entry name" value="CRISPR-associated endonuclease Cas1, N-terminal domain"/>
    <property type="match status" value="1"/>
</dbReference>
<dbReference type="Proteomes" id="UP000050816">
    <property type="component" value="Unassembled WGS sequence"/>
</dbReference>
<dbReference type="AlphaFoldDB" id="A0A0R1UCI3"/>
<comment type="similarity">
    <text evidence="10">Belongs to the CRISPR-associated endonuclease Cas1 family.</text>
</comment>
<dbReference type="InterPro" id="IPR042206">
    <property type="entry name" value="CRISPR-assoc_Cas1_C"/>
</dbReference>
<evidence type="ECO:0000256" key="4">
    <source>
        <dbReference type="ARBA" id="ARBA00022801"/>
    </source>
</evidence>
<dbReference type="GeneID" id="82933308"/>
<comment type="caution">
    <text evidence="11">The sequence shown here is derived from an EMBL/GenBank/DDBJ whole genome shotgun (WGS) entry which is preliminary data.</text>
</comment>
<organism evidence="11 12">
    <name type="scientific">Limosilactobacillus ingluviei DSM 15946</name>
    <dbReference type="NCBI Taxonomy" id="1423760"/>
    <lineage>
        <taxon>Bacteria</taxon>
        <taxon>Bacillati</taxon>
        <taxon>Bacillota</taxon>
        <taxon>Bacilli</taxon>
        <taxon>Lactobacillales</taxon>
        <taxon>Lactobacillaceae</taxon>
        <taxon>Limosilactobacillus</taxon>
    </lineage>
</organism>
<comment type="function">
    <text evidence="10">CRISPR (clustered regularly interspaced short palindromic repeat), is an adaptive immune system that provides protection against mobile genetic elements (viruses, transposable elements and conjugative plasmids). CRISPR clusters contain spacers, sequences complementary to antecedent mobile elements, and target invading nucleic acids. CRISPR clusters are transcribed and processed into CRISPR RNA (crRNA). Acts as a dsDNA endonuclease. Involved in the integration of spacer DNA into the CRISPR cassette.</text>
</comment>
<evidence type="ECO:0000256" key="5">
    <source>
        <dbReference type="ARBA" id="ARBA00022842"/>
    </source>
</evidence>
<feature type="binding site" evidence="10">
    <location>
        <position position="249"/>
    </location>
    <ligand>
        <name>Mn(2+)</name>
        <dbReference type="ChEBI" id="CHEBI:29035"/>
    </ligand>
</feature>